<name>A0A2P2NAH1_RHIMU</name>
<evidence type="ECO:0000313" key="1">
    <source>
        <dbReference type="EMBL" id="MBX39465.1"/>
    </source>
</evidence>
<dbReference type="EMBL" id="GGEC01058981">
    <property type="protein sequence ID" value="MBX39465.1"/>
    <property type="molecule type" value="Transcribed_RNA"/>
</dbReference>
<reference evidence="1" key="1">
    <citation type="submission" date="2018-02" db="EMBL/GenBank/DDBJ databases">
        <title>Rhizophora mucronata_Transcriptome.</title>
        <authorList>
            <person name="Meera S.P."/>
            <person name="Sreeshan A."/>
            <person name="Augustine A."/>
        </authorList>
    </citation>
    <scope>NUCLEOTIDE SEQUENCE</scope>
    <source>
        <tissue evidence="1">Leaf</tissue>
    </source>
</reference>
<dbReference type="AlphaFoldDB" id="A0A2P2NAH1"/>
<protein>
    <submittedName>
        <fullName evidence="1">Uncharacterized protein</fullName>
    </submittedName>
</protein>
<sequence length="18" mass="2129">MSKIFQINSFVFLPKSEL</sequence>
<accession>A0A2P2NAH1</accession>
<organism evidence="1">
    <name type="scientific">Rhizophora mucronata</name>
    <name type="common">Asiatic mangrove</name>
    <dbReference type="NCBI Taxonomy" id="61149"/>
    <lineage>
        <taxon>Eukaryota</taxon>
        <taxon>Viridiplantae</taxon>
        <taxon>Streptophyta</taxon>
        <taxon>Embryophyta</taxon>
        <taxon>Tracheophyta</taxon>
        <taxon>Spermatophyta</taxon>
        <taxon>Magnoliopsida</taxon>
        <taxon>eudicotyledons</taxon>
        <taxon>Gunneridae</taxon>
        <taxon>Pentapetalae</taxon>
        <taxon>rosids</taxon>
        <taxon>fabids</taxon>
        <taxon>Malpighiales</taxon>
        <taxon>Rhizophoraceae</taxon>
        <taxon>Rhizophora</taxon>
    </lineage>
</organism>
<proteinExistence type="predicted"/>